<keyword evidence="5" id="KW-1185">Reference proteome</keyword>
<dbReference type="PANTHER" id="PTHR46401">
    <property type="entry name" value="GLYCOSYLTRANSFERASE WBBK-RELATED"/>
    <property type="match status" value="1"/>
</dbReference>
<name>A0ABV5K6F9_9ACTN</name>
<proteinExistence type="predicted"/>
<dbReference type="Pfam" id="PF13439">
    <property type="entry name" value="Glyco_transf_4"/>
    <property type="match status" value="1"/>
</dbReference>
<dbReference type="Pfam" id="PF13692">
    <property type="entry name" value="Glyco_trans_1_4"/>
    <property type="match status" value="1"/>
</dbReference>
<dbReference type="EMBL" id="JBHMDG010000005">
    <property type="protein sequence ID" value="MFB9312333.1"/>
    <property type="molecule type" value="Genomic_DNA"/>
</dbReference>
<feature type="domain" description="Glycosyltransferase subfamily 4-like N-terminal" evidence="3">
    <location>
        <begin position="22"/>
        <end position="155"/>
    </location>
</feature>
<reference evidence="4 5" key="1">
    <citation type="submission" date="2024-09" db="EMBL/GenBank/DDBJ databases">
        <authorList>
            <person name="Sun Q."/>
            <person name="Mori K."/>
        </authorList>
    </citation>
    <scope>NUCLEOTIDE SEQUENCE [LARGE SCALE GENOMIC DNA]</scope>
    <source>
        <strain evidence="4 5">JCM 9626</strain>
    </source>
</reference>
<keyword evidence="1 4" id="KW-0328">Glycosyltransferase</keyword>
<dbReference type="RefSeq" id="WP_140008348.1">
    <property type="nucleotide sequence ID" value="NZ_JBHMDG010000005.1"/>
</dbReference>
<dbReference type="Proteomes" id="UP001589750">
    <property type="component" value="Unassembled WGS sequence"/>
</dbReference>
<dbReference type="GO" id="GO:0016757">
    <property type="term" value="F:glycosyltransferase activity"/>
    <property type="evidence" value="ECO:0007669"/>
    <property type="project" value="UniProtKB-KW"/>
</dbReference>
<evidence type="ECO:0000259" key="3">
    <source>
        <dbReference type="Pfam" id="PF13439"/>
    </source>
</evidence>
<organism evidence="4 5">
    <name type="scientific">Nocardioides plantarum</name>
    <dbReference type="NCBI Taxonomy" id="29299"/>
    <lineage>
        <taxon>Bacteria</taxon>
        <taxon>Bacillati</taxon>
        <taxon>Actinomycetota</taxon>
        <taxon>Actinomycetes</taxon>
        <taxon>Propionibacteriales</taxon>
        <taxon>Nocardioidaceae</taxon>
        <taxon>Nocardioides</taxon>
    </lineage>
</organism>
<protein>
    <submittedName>
        <fullName evidence="4">Glycosyltransferase family 4 protein</fullName>
        <ecNumber evidence="4">2.4.-.-</ecNumber>
    </submittedName>
</protein>
<dbReference type="CDD" id="cd03801">
    <property type="entry name" value="GT4_PimA-like"/>
    <property type="match status" value="1"/>
</dbReference>
<keyword evidence="2 4" id="KW-0808">Transferase</keyword>
<dbReference type="Gene3D" id="3.40.50.2000">
    <property type="entry name" value="Glycogen Phosphorylase B"/>
    <property type="match status" value="2"/>
</dbReference>
<evidence type="ECO:0000256" key="2">
    <source>
        <dbReference type="ARBA" id="ARBA00022679"/>
    </source>
</evidence>
<evidence type="ECO:0000313" key="4">
    <source>
        <dbReference type="EMBL" id="MFB9312333.1"/>
    </source>
</evidence>
<dbReference type="EC" id="2.4.-.-" evidence="4"/>
<sequence length="356" mass="38899">MKDEALRVTWLCLEWPTIDKHVGGVGRYTHRLGGEISREVRLTVVSGPNPRPIDGVEFVEMSLPTSRLGRYYAAAVLARKLVRETAPDVVHSHGDDWALRHQAPLVRSFYGTSWGEAMSSTGLRRLNHVVLAGTEWISKQRSDLRIGIAPESADWFDCHAVMPPFVAPELVEGARKSSQPTVAFIGAHQGRKQGWLAEKIVGDLRDRSPQSPRLIVVGPQDDAANWAPWVEHHAGLDDREVAALVTSAWILISPSTYEGFGIPILEALAHSTRVVALSNPGSNYIAGEGSHGLPLVVEDSAEELAQAVQRALTNPPDLANDERGAARQLVATMEREGSASRLVAFYRELARDAGAR</sequence>
<evidence type="ECO:0000313" key="5">
    <source>
        <dbReference type="Proteomes" id="UP001589750"/>
    </source>
</evidence>
<accession>A0ABV5K6F9</accession>
<dbReference type="SUPFAM" id="SSF53756">
    <property type="entry name" value="UDP-Glycosyltransferase/glycogen phosphorylase"/>
    <property type="match status" value="1"/>
</dbReference>
<dbReference type="InterPro" id="IPR028098">
    <property type="entry name" value="Glyco_trans_4-like_N"/>
</dbReference>
<comment type="caution">
    <text evidence="4">The sequence shown here is derived from an EMBL/GenBank/DDBJ whole genome shotgun (WGS) entry which is preliminary data.</text>
</comment>
<dbReference type="PANTHER" id="PTHR46401:SF2">
    <property type="entry name" value="GLYCOSYLTRANSFERASE WBBK-RELATED"/>
    <property type="match status" value="1"/>
</dbReference>
<gene>
    <name evidence="4" type="ORF">ACFFRI_04695</name>
</gene>
<evidence type="ECO:0000256" key="1">
    <source>
        <dbReference type="ARBA" id="ARBA00022676"/>
    </source>
</evidence>